<accession>A0A8C4QP98</accession>
<dbReference type="GO" id="GO:0106005">
    <property type="term" value="P:RNA 5'-cap (guanine-N7)-methylation"/>
    <property type="evidence" value="ECO:0007669"/>
    <property type="project" value="InterPro"/>
</dbReference>
<evidence type="ECO:0000256" key="4">
    <source>
        <dbReference type="SAM" id="MobiDB-lite"/>
    </source>
</evidence>
<dbReference type="Ensembl" id="ENSEBUT00000018432.1">
    <property type="protein sequence ID" value="ENSEBUP00000017856.1"/>
    <property type="gene ID" value="ENSEBUG00000011161.1"/>
</dbReference>
<sequence>MEGNSKDAEPDYEQMFIDRYSDKDLEYQEFYRHPPDPPPIVTDWASRSRGHQRQRFSGRGRVNLNRARRWFGNLQNMMLDVP</sequence>
<dbReference type="InterPro" id="IPR028271">
    <property type="entry name" value="RAMAC"/>
</dbReference>
<dbReference type="PANTHER" id="PTHR48168:SF1">
    <property type="entry name" value="RNA GUANINE-N7 METHYLTRANSFERASE ACTIVATING SUBUNIT-RELATED"/>
    <property type="match status" value="1"/>
</dbReference>
<comment type="subcellular location">
    <subcellularLocation>
        <location evidence="1">Nucleus</location>
    </subcellularLocation>
</comment>
<dbReference type="Pfam" id="PF15320">
    <property type="entry name" value="RAM"/>
    <property type="match status" value="1"/>
</dbReference>
<reference evidence="5" key="2">
    <citation type="submission" date="2025-09" db="UniProtKB">
        <authorList>
            <consortium name="Ensembl"/>
        </authorList>
    </citation>
    <scope>IDENTIFICATION</scope>
</reference>
<comment type="similarity">
    <text evidence="3">Belongs to the RAM family.</text>
</comment>
<dbReference type="OMA" id="DEWNSRA"/>
<proteinExistence type="inferred from homology"/>
<name>A0A8C4QP98_EPTBU</name>
<evidence type="ECO:0000256" key="2">
    <source>
        <dbReference type="ARBA" id="ARBA00023242"/>
    </source>
</evidence>
<keyword evidence="2" id="KW-0539">Nucleus</keyword>
<dbReference type="AlphaFoldDB" id="A0A8C4QP98"/>
<protein>
    <recommendedName>
        <fullName evidence="7">RNMT-activating mini protein</fullName>
    </recommendedName>
</protein>
<keyword evidence="6" id="KW-1185">Reference proteome</keyword>
<evidence type="ECO:0000313" key="5">
    <source>
        <dbReference type="Ensembl" id="ENSEBUP00000017856.1"/>
    </source>
</evidence>
<organism evidence="5 6">
    <name type="scientific">Eptatretus burgeri</name>
    <name type="common">Inshore hagfish</name>
    <dbReference type="NCBI Taxonomy" id="7764"/>
    <lineage>
        <taxon>Eukaryota</taxon>
        <taxon>Metazoa</taxon>
        <taxon>Chordata</taxon>
        <taxon>Craniata</taxon>
        <taxon>Vertebrata</taxon>
        <taxon>Cyclostomata</taxon>
        <taxon>Myxini</taxon>
        <taxon>Myxiniformes</taxon>
        <taxon>Myxinidae</taxon>
        <taxon>Eptatretinae</taxon>
        <taxon>Eptatretus</taxon>
    </lineage>
</organism>
<dbReference type="Proteomes" id="UP000694388">
    <property type="component" value="Unplaced"/>
</dbReference>
<evidence type="ECO:0000313" key="6">
    <source>
        <dbReference type="Proteomes" id="UP000694388"/>
    </source>
</evidence>
<reference evidence="5" key="1">
    <citation type="submission" date="2025-08" db="UniProtKB">
        <authorList>
            <consortium name="Ensembl"/>
        </authorList>
    </citation>
    <scope>IDENTIFICATION</scope>
</reference>
<dbReference type="GO" id="GO:0031533">
    <property type="term" value="C:mRNA capping enzyme complex"/>
    <property type="evidence" value="ECO:0007669"/>
    <property type="project" value="InterPro"/>
</dbReference>
<evidence type="ECO:0008006" key="7">
    <source>
        <dbReference type="Google" id="ProtNLM"/>
    </source>
</evidence>
<dbReference type="GO" id="GO:0003723">
    <property type="term" value="F:RNA binding"/>
    <property type="evidence" value="ECO:0007669"/>
    <property type="project" value="InterPro"/>
</dbReference>
<evidence type="ECO:0000256" key="3">
    <source>
        <dbReference type="ARBA" id="ARBA00034716"/>
    </source>
</evidence>
<dbReference type="PANTHER" id="PTHR48168">
    <property type="entry name" value="RNA GUANINE-7 METHYLTRANSFERASE-ACTIVATING SUBUNIT-LIKE (PSEUDOGENE)-RELATED"/>
    <property type="match status" value="1"/>
</dbReference>
<evidence type="ECO:0000256" key="1">
    <source>
        <dbReference type="ARBA" id="ARBA00004123"/>
    </source>
</evidence>
<feature type="region of interest" description="Disordered" evidence="4">
    <location>
        <begin position="29"/>
        <end position="55"/>
    </location>
</feature>